<evidence type="ECO:0000313" key="3">
    <source>
        <dbReference type="Proteomes" id="UP000824202"/>
    </source>
</evidence>
<evidence type="ECO:0008006" key="4">
    <source>
        <dbReference type="Google" id="ProtNLM"/>
    </source>
</evidence>
<feature type="transmembrane region" description="Helical" evidence="1">
    <location>
        <begin position="76"/>
        <end position="102"/>
    </location>
</feature>
<dbReference type="Proteomes" id="UP000824202">
    <property type="component" value="Unassembled WGS sequence"/>
</dbReference>
<protein>
    <recommendedName>
        <fullName evidence="4">Mpv17/PMP22 family protein</fullName>
    </recommendedName>
</protein>
<feature type="transmembrane region" description="Helical" evidence="1">
    <location>
        <begin position="122"/>
        <end position="143"/>
    </location>
</feature>
<dbReference type="EMBL" id="DXFT01000179">
    <property type="protein sequence ID" value="HIX04265.1"/>
    <property type="molecule type" value="Genomic_DNA"/>
</dbReference>
<sequence length="230" mass="25602">MKKQDILFVIGVAVLLLPFFVSEPVFRFYHSFNAEHGMVMSFIKFAVLSTLGEMIGARISTGTYARKGFGILPRMLVWGILGMGINAAMIIFSNGTPVFLQYLGMQDAVEVFQGEGISWRKAFVAFIVSVSMNTFFAPVFMTLHKITDTHILATGGSLRGFFTPLDMGKIMSELNWQALWGFVFKKTIPFFWFPAHTVTFLLPGNMRVLFAALLGVVLGVLLAIGARRPR</sequence>
<feature type="transmembrane region" description="Helical" evidence="1">
    <location>
        <begin position="179"/>
        <end position="202"/>
    </location>
</feature>
<feature type="transmembrane region" description="Helical" evidence="1">
    <location>
        <begin position="38"/>
        <end position="55"/>
    </location>
</feature>
<gene>
    <name evidence="2" type="ORF">H9863_09175</name>
</gene>
<feature type="transmembrane region" description="Helical" evidence="1">
    <location>
        <begin position="208"/>
        <end position="226"/>
    </location>
</feature>
<dbReference type="AlphaFoldDB" id="A0A9D1V195"/>
<organism evidence="2 3">
    <name type="scientific">Candidatus Odoribacter faecigallinarum</name>
    <dbReference type="NCBI Taxonomy" id="2838706"/>
    <lineage>
        <taxon>Bacteria</taxon>
        <taxon>Pseudomonadati</taxon>
        <taxon>Bacteroidota</taxon>
        <taxon>Bacteroidia</taxon>
        <taxon>Bacteroidales</taxon>
        <taxon>Odoribacteraceae</taxon>
        <taxon>Odoribacter</taxon>
    </lineage>
</organism>
<proteinExistence type="predicted"/>
<reference evidence="2" key="1">
    <citation type="journal article" date="2021" name="PeerJ">
        <title>Extensive microbial diversity within the chicken gut microbiome revealed by metagenomics and culture.</title>
        <authorList>
            <person name="Gilroy R."/>
            <person name="Ravi A."/>
            <person name="Getino M."/>
            <person name="Pursley I."/>
            <person name="Horton D.L."/>
            <person name="Alikhan N.F."/>
            <person name="Baker D."/>
            <person name="Gharbi K."/>
            <person name="Hall N."/>
            <person name="Watson M."/>
            <person name="Adriaenssens E.M."/>
            <person name="Foster-Nyarko E."/>
            <person name="Jarju S."/>
            <person name="Secka A."/>
            <person name="Antonio M."/>
            <person name="Oren A."/>
            <person name="Chaudhuri R.R."/>
            <person name="La Ragione R."/>
            <person name="Hildebrand F."/>
            <person name="Pallen M.J."/>
        </authorList>
    </citation>
    <scope>NUCLEOTIDE SEQUENCE</scope>
    <source>
        <strain evidence="2">23274</strain>
    </source>
</reference>
<keyword evidence="1" id="KW-0812">Transmembrane</keyword>
<accession>A0A9D1V195</accession>
<evidence type="ECO:0000313" key="2">
    <source>
        <dbReference type="EMBL" id="HIX04265.1"/>
    </source>
</evidence>
<evidence type="ECO:0000256" key="1">
    <source>
        <dbReference type="SAM" id="Phobius"/>
    </source>
</evidence>
<name>A0A9D1V195_9BACT</name>
<keyword evidence="1" id="KW-1133">Transmembrane helix</keyword>
<comment type="caution">
    <text evidence="2">The sequence shown here is derived from an EMBL/GenBank/DDBJ whole genome shotgun (WGS) entry which is preliminary data.</text>
</comment>
<keyword evidence="1" id="KW-0472">Membrane</keyword>
<reference evidence="2" key="2">
    <citation type="submission" date="2021-04" db="EMBL/GenBank/DDBJ databases">
        <authorList>
            <person name="Gilroy R."/>
        </authorList>
    </citation>
    <scope>NUCLEOTIDE SEQUENCE</scope>
    <source>
        <strain evidence="2">23274</strain>
    </source>
</reference>